<dbReference type="GO" id="GO:0043015">
    <property type="term" value="F:gamma-tubulin binding"/>
    <property type="evidence" value="ECO:0007669"/>
    <property type="project" value="InterPro"/>
</dbReference>
<dbReference type="InterPro" id="IPR007259">
    <property type="entry name" value="GCP"/>
</dbReference>
<organism evidence="9 10">
    <name type="scientific">Ophiocordyceps camponoti-rufipedis</name>
    <dbReference type="NCBI Taxonomy" id="2004952"/>
    <lineage>
        <taxon>Eukaryota</taxon>
        <taxon>Fungi</taxon>
        <taxon>Dikarya</taxon>
        <taxon>Ascomycota</taxon>
        <taxon>Pezizomycotina</taxon>
        <taxon>Sordariomycetes</taxon>
        <taxon>Hypocreomycetidae</taxon>
        <taxon>Hypocreales</taxon>
        <taxon>Ophiocordycipitaceae</taxon>
        <taxon>Ophiocordyceps</taxon>
    </lineage>
</organism>
<evidence type="ECO:0000259" key="6">
    <source>
        <dbReference type="Pfam" id="PF04130"/>
    </source>
</evidence>
<comment type="subcellular location">
    <subcellularLocation>
        <location evidence="5">Cytoplasm</location>
        <location evidence="5">Cytoskeleton</location>
        <location evidence="5">Microtubule organizing center</location>
    </subcellularLocation>
</comment>
<evidence type="ECO:0000259" key="8">
    <source>
        <dbReference type="Pfam" id="PF17681"/>
    </source>
</evidence>
<dbReference type="Pfam" id="PF04130">
    <property type="entry name" value="GCP_C_terminal"/>
    <property type="match status" value="1"/>
</dbReference>
<dbReference type="GO" id="GO:0000922">
    <property type="term" value="C:spindle pole"/>
    <property type="evidence" value="ECO:0007669"/>
    <property type="project" value="InterPro"/>
</dbReference>
<dbReference type="GO" id="GO:0005816">
    <property type="term" value="C:spindle pole body"/>
    <property type="evidence" value="ECO:0007669"/>
    <property type="project" value="UniProtKB-ARBA"/>
</dbReference>
<dbReference type="InterPro" id="IPR059169">
    <property type="entry name" value="GCP5_N_ext"/>
</dbReference>
<dbReference type="InterPro" id="IPR042241">
    <property type="entry name" value="GCP_C_sf"/>
</dbReference>
<feature type="domain" description="Gamma tubulin complex component C-terminal" evidence="6">
    <location>
        <begin position="536"/>
        <end position="776"/>
    </location>
</feature>
<gene>
    <name evidence="9" type="ORF">CDD80_5863</name>
</gene>
<reference evidence="9 10" key="1">
    <citation type="submission" date="2017-06" db="EMBL/GenBank/DDBJ databases">
        <title>Ant-infecting Ophiocordyceps genomes reveal a high diversity of potential behavioral manipulation genes and a possible major role for enterotoxins.</title>
        <authorList>
            <person name="De Bekker C."/>
            <person name="Evans H.C."/>
            <person name="Brachmann A."/>
            <person name="Hughes D.P."/>
        </authorList>
    </citation>
    <scope>NUCLEOTIDE SEQUENCE [LARGE SCALE GENOMIC DNA]</scope>
    <source>
        <strain evidence="9 10">Map16</strain>
    </source>
</reference>
<evidence type="ECO:0000259" key="7">
    <source>
        <dbReference type="Pfam" id="PF14609"/>
    </source>
</evidence>
<keyword evidence="2 5" id="KW-0963">Cytoplasm</keyword>
<dbReference type="GO" id="GO:0051011">
    <property type="term" value="F:microtubule minus-end binding"/>
    <property type="evidence" value="ECO:0007669"/>
    <property type="project" value="TreeGrafter"/>
</dbReference>
<proteinExistence type="inferred from homology"/>
<evidence type="ECO:0000256" key="5">
    <source>
        <dbReference type="RuleBase" id="RU363050"/>
    </source>
</evidence>
<evidence type="ECO:0000313" key="10">
    <source>
        <dbReference type="Proteomes" id="UP000226431"/>
    </source>
</evidence>
<dbReference type="GO" id="GO:0051225">
    <property type="term" value="P:spindle assembly"/>
    <property type="evidence" value="ECO:0007669"/>
    <property type="project" value="TreeGrafter"/>
</dbReference>
<comment type="caution">
    <text evidence="9">The sequence shown here is derived from an EMBL/GenBank/DDBJ whole genome shotgun (WGS) entry which is preliminary data.</text>
</comment>
<dbReference type="Pfam" id="PF17681">
    <property type="entry name" value="GCP_N_terminal"/>
    <property type="match status" value="1"/>
</dbReference>
<dbReference type="GO" id="GO:0000930">
    <property type="term" value="C:gamma-tubulin complex"/>
    <property type="evidence" value="ECO:0007669"/>
    <property type="project" value="TreeGrafter"/>
</dbReference>
<sequence length="818" mass="91287">MAFAARLGPLTEDLLQSLAPSDTEIDTQLPSSWLPDAVLRKLKTHPYLRTNPFEIEQRLEGLDEKFRVNNREALADALRLRLSSLSQQPSQWHPDVLHLLLELSDQPTFKSRLDSLDALQQSRELPPQEPPLKWEQIAREDGWGRDEDLWKSTSYSSDGSVDDDTGLVSAVESSEATSLAGDDEAPARSAQDYIVHPVASDALQVVLEAQSWRAIPSEPCVVSELQVVRDVLFMLRGLDCSLFDCTGQPVPSFRMAGTASETHSALMGSLADKGRRMRIIRQFIAQPQTVPHVQALQDCLSRRLAHFDGRLSAIESRFALPEGEVVVSLLAVTSELASCLEPALALSRIVSRLREATTSDTFYCLELLFDEIGVTQLAGKSDTFEVLVRVFIECLNIYLRPVQLWMREGKLLPGDESFFVTEPSTRVSLGETWRSRFQIRKTADGRPQAPSFIQPAVGDIYNAGRNMVVLRLLGKATTQLSSKAEPPLDYDALCPAGFELAPFADLFSAAFGRWVQSRCCETWAILKPTLVKDWGLFESLDALQALYLMADGRAAGTLCSALFAAKDTGWRDGYAVTMTGREAYALLRDPSRLVISFDEDLVRGNDSVRAVLPVIKVSYRVPWPVQMIVTTESMAHYQSIFTLLLQLKKAMHALHEARLPDDYDEDRPQSCLFYSTRHKLLWFCATIHTYLATQVLEPTAVQMKRDLESANSIEAMIAAQCRAMKLMTEQACLGHELTSVREKMLDILDLAVRLNHSQNSDCSEDLAETAVHLDQHARFVCRQLRSVASANSSLSSAKWHVLADMLQTGVRDDGRSLR</sequence>
<dbReference type="AlphaFoldDB" id="A0A2C5ZGU5"/>
<dbReference type="Proteomes" id="UP000226431">
    <property type="component" value="Unassembled WGS sequence"/>
</dbReference>
<dbReference type="InterPro" id="IPR040457">
    <property type="entry name" value="GCP_C"/>
</dbReference>
<dbReference type="GO" id="GO:0000278">
    <property type="term" value="P:mitotic cell cycle"/>
    <property type="evidence" value="ECO:0007669"/>
    <property type="project" value="TreeGrafter"/>
</dbReference>
<keyword evidence="10" id="KW-1185">Reference proteome</keyword>
<feature type="domain" description="Gamma tubulin complex component protein N-terminal" evidence="8">
    <location>
        <begin position="228"/>
        <end position="519"/>
    </location>
</feature>
<dbReference type="Pfam" id="PF14609">
    <property type="entry name" value="GCP5-Mod21_N"/>
    <property type="match status" value="1"/>
</dbReference>
<dbReference type="Gene3D" id="1.20.120.1900">
    <property type="entry name" value="Gamma-tubulin complex, C-terminal domain"/>
    <property type="match status" value="1"/>
</dbReference>
<evidence type="ECO:0000256" key="4">
    <source>
        <dbReference type="ARBA" id="ARBA00023212"/>
    </source>
</evidence>
<evidence type="ECO:0000256" key="2">
    <source>
        <dbReference type="ARBA" id="ARBA00022490"/>
    </source>
</evidence>
<dbReference type="GO" id="GO:0031122">
    <property type="term" value="P:cytoplasmic microtubule organization"/>
    <property type="evidence" value="ECO:0007669"/>
    <property type="project" value="TreeGrafter"/>
</dbReference>
<dbReference type="STRING" id="2004952.A0A2C5ZGU5"/>
<comment type="similarity">
    <text evidence="1 5">Belongs to the TUBGCP family.</text>
</comment>
<dbReference type="GO" id="GO:0051321">
    <property type="term" value="P:meiotic cell cycle"/>
    <property type="evidence" value="ECO:0007669"/>
    <property type="project" value="TreeGrafter"/>
</dbReference>
<protein>
    <recommendedName>
        <fullName evidence="5">Spindle pole body component</fullName>
    </recommendedName>
</protein>
<dbReference type="GO" id="GO:0007020">
    <property type="term" value="P:microtubule nucleation"/>
    <property type="evidence" value="ECO:0007669"/>
    <property type="project" value="InterPro"/>
</dbReference>
<evidence type="ECO:0000256" key="3">
    <source>
        <dbReference type="ARBA" id="ARBA00022701"/>
    </source>
</evidence>
<dbReference type="EMBL" id="NJES01000060">
    <property type="protein sequence ID" value="PHH79010.1"/>
    <property type="molecule type" value="Genomic_DNA"/>
</dbReference>
<dbReference type="InterPro" id="IPR041470">
    <property type="entry name" value="GCP_N"/>
</dbReference>
<name>A0A2C5ZGU5_9HYPO</name>
<dbReference type="PANTHER" id="PTHR19302">
    <property type="entry name" value="GAMMA TUBULIN COMPLEX PROTEIN"/>
    <property type="match status" value="1"/>
</dbReference>
<dbReference type="PANTHER" id="PTHR19302:SF33">
    <property type="entry name" value="GAMMA-TUBULIN COMPLEX COMPONENT 5"/>
    <property type="match status" value="1"/>
</dbReference>
<accession>A0A2C5ZGU5</accession>
<dbReference type="CDD" id="cd22572">
    <property type="entry name" value="GCP5_NTD"/>
    <property type="match status" value="1"/>
</dbReference>
<feature type="domain" description="Gamma-Tubulin ring complex non-core subunit mod21 N-terminal" evidence="7">
    <location>
        <begin position="68"/>
        <end position="157"/>
    </location>
</feature>
<dbReference type="GO" id="GO:0005874">
    <property type="term" value="C:microtubule"/>
    <property type="evidence" value="ECO:0007669"/>
    <property type="project" value="UniProtKB-KW"/>
</dbReference>
<evidence type="ECO:0000256" key="1">
    <source>
        <dbReference type="ARBA" id="ARBA00010337"/>
    </source>
</evidence>
<keyword evidence="3 5" id="KW-0493">Microtubule</keyword>
<evidence type="ECO:0000313" key="9">
    <source>
        <dbReference type="EMBL" id="PHH79010.1"/>
    </source>
</evidence>
<keyword evidence="4 5" id="KW-0206">Cytoskeleton</keyword>
<dbReference type="InterPro" id="IPR032797">
    <property type="entry name" value="Mod21_N"/>
</dbReference>
<dbReference type="OrthoDB" id="66546at2759"/>